<evidence type="ECO:0000313" key="5">
    <source>
        <dbReference type="Proteomes" id="UP001166571"/>
    </source>
</evidence>
<evidence type="ECO:0000259" key="3">
    <source>
        <dbReference type="Pfam" id="PF00685"/>
    </source>
</evidence>
<gene>
    <name evidence="4" type="ORF">K5P26_12905</name>
</gene>
<dbReference type="Pfam" id="PF00685">
    <property type="entry name" value="Sulfotransfer_1"/>
    <property type="match status" value="1"/>
</dbReference>
<dbReference type="InterPro" id="IPR027417">
    <property type="entry name" value="P-loop_NTPase"/>
</dbReference>
<feature type="domain" description="Sulfotransferase" evidence="3">
    <location>
        <begin position="31"/>
        <end position="279"/>
    </location>
</feature>
<reference evidence="4" key="1">
    <citation type="submission" date="2021-08" db="EMBL/GenBank/DDBJ databases">
        <title>Sphingopyxis panaciterrulae sp. nov., isolated from the surface water of the Yellow Sea.</title>
        <authorList>
            <person name="Gao Z."/>
            <person name="Zhang D."/>
            <person name="Zhang A."/>
        </authorList>
    </citation>
    <scope>NUCLEOTIDE SEQUENCE</scope>
    <source>
        <strain evidence="4">XHP0097</strain>
    </source>
</reference>
<protein>
    <submittedName>
        <fullName evidence="4">Sulfotransferase domain-containing protein</fullName>
    </submittedName>
</protein>
<evidence type="ECO:0000256" key="2">
    <source>
        <dbReference type="ARBA" id="ARBA00022679"/>
    </source>
</evidence>
<accession>A0ABS7MIY9</accession>
<dbReference type="PANTHER" id="PTHR11783">
    <property type="entry name" value="SULFOTRANSFERASE SULT"/>
    <property type="match status" value="1"/>
</dbReference>
<organism evidence="4 5">
    <name type="scientific">Sphingopyxis jiangsuensis</name>
    <dbReference type="NCBI Taxonomy" id="2871171"/>
    <lineage>
        <taxon>Bacteria</taxon>
        <taxon>Pseudomonadati</taxon>
        <taxon>Pseudomonadota</taxon>
        <taxon>Alphaproteobacteria</taxon>
        <taxon>Sphingomonadales</taxon>
        <taxon>Sphingomonadaceae</taxon>
        <taxon>Sphingopyxis</taxon>
    </lineage>
</organism>
<dbReference type="RefSeq" id="WP_222137092.1">
    <property type="nucleotide sequence ID" value="NZ_JAILXK010000002.1"/>
</dbReference>
<keyword evidence="2" id="KW-0808">Transferase</keyword>
<comment type="caution">
    <text evidence="4">The sequence shown here is derived from an EMBL/GenBank/DDBJ whole genome shotgun (WGS) entry which is preliminary data.</text>
</comment>
<evidence type="ECO:0000256" key="1">
    <source>
        <dbReference type="ARBA" id="ARBA00005771"/>
    </source>
</evidence>
<proteinExistence type="inferred from homology"/>
<dbReference type="Proteomes" id="UP001166571">
    <property type="component" value="Unassembled WGS sequence"/>
</dbReference>
<dbReference type="InterPro" id="IPR000863">
    <property type="entry name" value="Sulfotransferase_dom"/>
</dbReference>
<name>A0ABS7MIY9_9SPHN</name>
<keyword evidence="5" id="KW-1185">Reference proteome</keyword>
<evidence type="ECO:0000313" key="4">
    <source>
        <dbReference type="EMBL" id="MBY4638041.1"/>
    </source>
</evidence>
<dbReference type="Gene3D" id="3.40.50.300">
    <property type="entry name" value="P-loop containing nucleotide triphosphate hydrolases"/>
    <property type="match status" value="1"/>
</dbReference>
<dbReference type="EMBL" id="JAILXK010000002">
    <property type="protein sequence ID" value="MBY4638041.1"/>
    <property type="molecule type" value="Genomic_DNA"/>
</dbReference>
<sequence>MFDTPQYPRKTREFHNHHMDSTIWNRFAFRPDDVIVSTYAKSGTTWTQQIVGQILFQGDPDVRVADISPWLDLRLPTEEEKFALLDAQTHRRFIKTHLPLDAFVYRPEIKHIYIARDGRDIAWSMFNHASNFVPEFYDILNSVPGRVGPPLEHPEADVVAFFRRWLDQDGAPFWSLWENVRTWWEGRHLPNMLMLHFADMKRDLPGTIRKVAAFLEVELSDEAFERAVLHSSFDWMKANAEKAAPLGGTIFQGGAATFINKGSNGRWQELLTDADVAAYEARALAELGAECAGWLAGGGEIAPPQAAAA</sequence>
<comment type="similarity">
    <text evidence="1">Belongs to the sulfotransferase 1 family.</text>
</comment>
<dbReference type="SUPFAM" id="SSF52540">
    <property type="entry name" value="P-loop containing nucleoside triphosphate hydrolases"/>
    <property type="match status" value="1"/>
</dbReference>